<dbReference type="Proteomes" id="UP000006591">
    <property type="component" value="Chromosome 10"/>
</dbReference>
<dbReference type="EnsemblPlants" id="ONIVA10G21850.2">
    <property type="protein sequence ID" value="ONIVA10G21850.2"/>
    <property type="gene ID" value="ONIVA10G21850"/>
</dbReference>
<keyword evidence="1" id="KW-0805">Transcription regulation</keyword>
<feature type="region of interest" description="Disordered" evidence="2">
    <location>
        <begin position="402"/>
        <end position="498"/>
    </location>
</feature>
<dbReference type="Gene3D" id="3.30.1330.80">
    <property type="entry name" value="Hypothetical protein, similar to alpha- acetolactate decarboxylase, domain 2"/>
    <property type="match status" value="1"/>
</dbReference>
<sequence>MEAKDVSPLVTVPPAPAAAAPPPAAAPAPPPSQPPPPPLPFAQQAPPPAANPAAAPMRLSFDQMAGKAPGGEQQHHHHPGPMLYAAAPAGGAAPPPQGGNVMGMGELMRKKRGRPRKYAPDGSMALALAPISSASGGAAPPPPPPGHQPHGFSISSPASDPNAKRRGRPPGSGKKKQFEALGSWGIAFTPHILTVKAGEVNPDLKTKRLSFLPSFLLDPSVQPAIAESAAAVQQVVMDLCLLFLRSGFGARTNSTPLHSSHDHDHHWLGWKGTNQGCETRTSCGVRQIPSMADVASKIMAFSQQGPRTVCILSANGAISNVTLRQPATSGGLVTYEGRFEIISLSGSFLLAEDGDTRSRTGGLSVALAGSDGRVLGGCVAGMLMAATPVQVVVASFIAEGKKSKPVETRKVEPMSAPPQMATYVPAPVASPPSEGTSSGSSDDSGSPINHSGMPYNHSGQQQQHQQHQHMPPAYASGGWSLSAHHQNRHDSDMKMMSN</sequence>
<dbReference type="PROSITE" id="PS51742">
    <property type="entry name" value="PPC"/>
    <property type="match status" value="1"/>
</dbReference>
<reference evidence="4" key="2">
    <citation type="submission" date="2018-04" db="EMBL/GenBank/DDBJ databases">
        <title>OnivRS2 (Oryza nivara Reference Sequence Version 2).</title>
        <authorList>
            <person name="Zhang J."/>
            <person name="Kudrna D."/>
            <person name="Lee S."/>
            <person name="Talag J."/>
            <person name="Rajasekar S."/>
            <person name="Welchert J."/>
            <person name="Hsing Y.-I."/>
            <person name="Wing R.A."/>
        </authorList>
    </citation>
    <scope>NUCLEOTIDE SEQUENCE [LARGE SCALE GENOMIC DNA]</scope>
</reference>
<proteinExistence type="predicted"/>
<keyword evidence="1" id="KW-0539">Nucleus</keyword>
<dbReference type="Pfam" id="PF03479">
    <property type="entry name" value="PCC"/>
    <property type="match status" value="1"/>
</dbReference>
<feature type="compositionally biased region" description="Pro residues" evidence="2">
    <location>
        <begin position="11"/>
        <end position="50"/>
    </location>
</feature>
<reference evidence="4" key="1">
    <citation type="submission" date="2015-04" db="UniProtKB">
        <authorList>
            <consortium name="EnsemblPlants"/>
        </authorList>
    </citation>
    <scope>IDENTIFICATION</scope>
    <source>
        <strain evidence="4">SL10</strain>
    </source>
</reference>
<feature type="compositionally biased region" description="Low complexity" evidence="2">
    <location>
        <begin position="460"/>
        <end position="469"/>
    </location>
</feature>
<dbReference type="PANTHER" id="PTHR31500">
    <property type="entry name" value="AT-HOOK MOTIF NUCLEAR-LOCALIZED PROTEIN 9"/>
    <property type="match status" value="1"/>
</dbReference>
<keyword evidence="1" id="KW-0238">DNA-binding</keyword>
<feature type="compositionally biased region" description="Basic and acidic residues" evidence="2">
    <location>
        <begin position="488"/>
        <end position="498"/>
    </location>
</feature>
<evidence type="ECO:0000256" key="2">
    <source>
        <dbReference type="SAM" id="MobiDB-lite"/>
    </source>
</evidence>
<name>A0A0E0IWU7_ORYNI</name>
<evidence type="ECO:0000313" key="4">
    <source>
        <dbReference type="EnsemblPlants" id="ONIVA10G21850.2"/>
    </source>
</evidence>
<comment type="domain">
    <text evidence="1">The PPC domain mediates interactions between AHL proteins.</text>
</comment>
<comment type="subcellular location">
    <subcellularLocation>
        <location evidence="1">Nucleus</location>
    </subcellularLocation>
</comment>
<keyword evidence="5" id="KW-1185">Reference proteome</keyword>
<dbReference type="eggNOG" id="ENOG502R1P2">
    <property type="taxonomic scope" value="Eukaryota"/>
</dbReference>
<dbReference type="CDD" id="cd11378">
    <property type="entry name" value="DUF296"/>
    <property type="match status" value="1"/>
</dbReference>
<dbReference type="InterPro" id="IPR039605">
    <property type="entry name" value="AHL"/>
</dbReference>
<feature type="compositionally biased region" description="Basic and acidic residues" evidence="2">
    <location>
        <begin position="402"/>
        <end position="412"/>
    </location>
</feature>
<feature type="domain" description="PPC" evidence="3">
    <location>
        <begin position="278"/>
        <end position="417"/>
    </location>
</feature>
<protein>
    <recommendedName>
        <fullName evidence="1">AT-hook motif nuclear-localized protein</fullName>
    </recommendedName>
</protein>
<feature type="region of interest" description="Disordered" evidence="2">
    <location>
        <begin position="1"/>
        <end position="104"/>
    </location>
</feature>
<dbReference type="GO" id="GO:0005634">
    <property type="term" value="C:nucleus"/>
    <property type="evidence" value="ECO:0007669"/>
    <property type="project" value="UniProtKB-SubCell"/>
</dbReference>
<accession>A0A0E0IWU7</accession>
<feature type="compositionally biased region" description="Low complexity" evidence="2">
    <location>
        <begin position="80"/>
        <end position="92"/>
    </location>
</feature>
<dbReference type="InterPro" id="IPR005175">
    <property type="entry name" value="PPC_dom"/>
</dbReference>
<organism evidence="4">
    <name type="scientific">Oryza nivara</name>
    <name type="common">Indian wild rice</name>
    <name type="synonym">Oryza sativa f. spontanea</name>
    <dbReference type="NCBI Taxonomy" id="4536"/>
    <lineage>
        <taxon>Eukaryota</taxon>
        <taxon>Viridiplantae</taxon>
        <taxon>Streptophyta</taxon>
        <taxon>Embryophyta</taxon>
        <taxon>Tracheophyta</taxon>
        <taxon>Spermatophyta</taxon>
        <taxon>Magnoliopsida</taxon>
        <taxon>Liliopsida</taxon>
        <taxon>Poales</taxon>
        <taxon>Poaceae</taxon>
        <taxon>BOP clade</taxon>
        <taxon>Oryzoideae</taxon>
        <taxon>Oryzeae</taxon>
        <taxon>Oryzinae</taxon>
        <taxon>Oryza</taxon>
    </lineage>
</organism>
<dbReference type="GO" id="GO:0003680">
    <property type="term" value="F:minor groove of adenine-thymine-rich DNA binding"/>
    <property type="evidence" value="ECO:0007669"/>
    <property type="project" value="UniProtKB-UniRule"/>
</dbReference>
<dbReference type="Gramene" id="ONIVA10G21850.2">
    <property type="protein sequence ID" value="ONIVA10G21850.2"/>
    <property type="gene ID" value="ONIVA10G21850"/>
</dbReference>
<dbReference type="SUPFAM" id="SSF117856">
    <property type="entry name" value="AF0104/ALDC/Ptd012-like"/>
    <property type="match status" value="1"/>
</dbReference>
<feature type="compositionally biased region" description="Low complexity" evidence="2">
    <location>
        <begin position="431"/>
        <end position="447"/>
    </location>
</feature>
<comment type="function">
    <text evidence="1">Transcription factor that specifically binds AT-rich DNA sequences related to the nuclear matrix attachment regions (MARs).</text>
</comment>
<dbReference type="HOGENOM" id="CLU_039808_7_1_1"/>
<dbReference type="OMA" id="FDQMAGK"/>
<feature type="region of interest" description="Disordered" evidence="2">
    <location>
        <begin position="132"/>
        <end position="177"/>
    </location>
</feature>
<dbReference type="PANTHER" id="PTHR31500:SF51">
    <property type="entry name" value="AT-HOOK MOTIF NUCLEAR-LOCALIZED PROTEIN 8"/>
    <property type="match status" value="1"/>
</dbReference>
<evidence type="ECO:0000256" key="1">
    <source>
        <dbReference type="RuleBase" id="RU367031"/>
    </source>
</evidence>
<evidence type="ECO:0000259" key="3">
    <source>
        <dbReference type="PROSITE" id="PS51742"/>
    </source>
</evidence>
<dbReference type="STRING" id="4536.A0A0E0IWU7"/>
<dbReference type="AlphaFoldDB" id="A0A0E0IWU7"/>
<keyword evidence="1" id="KW-0804">Transcription</keyword>
<evidence type="ECO:0000313" key="5">
    <source>
        <dbReference type="Proteomes" id="UP000006591"/>
    </source>
</evidence>